<evidence type="ECO:0000313" key="4">
    <source>
        <dbReference type="Proteomes" id="UP000736164"/>
    </source>
</evidence>
<accession>A0A8J7P6U0</accession>
<feature type="compositionally biased region" description="Basic and acidic residues" evidence="1">
    <location>
        <begin position="639"/>
        <end position="661"/>
    </location>
</feature>
<keyword evidence="3" id="KW-0436">Ligase</keyword>
<feature type="compositionally biased region" description="Polar residues" evidence="1">
    <location>
        <begin position="543"/>
        <end position="560"/>
    </location>
</feature>
<dbReference type="PANTHER" id="PTHR46880">
    <property type="entry name" value="RAS-ASSOCIATING DOMAIN-CONTAINING PROTEIN"/>
    <property type="match status" value="1"/>
</dbReference>
<name>A0A8J7P6U0_ATRSP</name>
<organism evidence="3 4">
    <name type="scientific">Atractosteus spatula</name>
    <name type="common">Alligator gar</name>
    <name type="synonym">Lepisosteus spatula</name>
    <dbReference type="NCBI Taxonomy" id="7917"/>
    <lineage>
        <taxon>Eukaryota</taxon>
        <taxon>Metazoa</taxon>
        <taxon>Chordata</taxon>
        <taxon>Craniata</taxon>
        <taxon>Vertebrata</taxon>
        <taxon>Euteleostomi</taxon>
        <taxon>Actinopterygii</taxon>
        <taxon>Neopterygii</taxon>
        <taxon>Holostei</taxon>
        <taxon>Semionotiformes</taxon>
        <taxon>Lepisosteidae</taxon>
        <taxon>Atractosteus</taxon>
    </lineage>
</organism>
<feature type="region of interest" description="Disordered" evidence="1">
    <location>
        <begin position="540"/>
        <end position="562"/>
    </location>
</feature>
<dbReference type="GO" id="GO:0016874">
    <property type="term" value="F:ligase activity"/>
    <property type="evidence" value="ECO:0007669"/>
    <property type="project" value="UniProtKB-KW"/>
</dbReference>
<feature type="compositionally biased region" description="Basic residues" evidence="1">
    <location>
        <begin position="685"/>
        <end position="694"/>
    </location>
</feature>
<dbReference type="Pfam" id="PF23210">
    <property type="entry name" value="HEAT_Maestro_2"/>
    <property type="match status" value="1"/>
</dbReference>
<dbReference type="InterPro" id="IPR055408">
    <property type="entry name" value="HEAT_MROH2B-like"/>
</dbReference>
<dbReference type="PANTHER" id="PTHR46880:SF8">
    <property type="entry name" value="E3 SUMO-PROTEIN LIGASE KIAA1586"/>
    <property type="match status" value="1"/>
</dbReference>
<evidence type="ECO:0000259" key="2">
    <source>
        <dbReference type="Pfam" id="PF23210"/>
    </source>
</evidence>
<feature type="non-terminal residue" evidence="3">
    <location>
        <position position="1"/>
    </location>
</feature>
<dbReference type="EMBL" id="JAAWVO010075258">
    <property type="protein sequence ID" value="MBN3325329.1"/>
    <property type="molecule type" value="Genomic_DNA"/>
</dbReference>
<feature type="region of interest" description="Disordered" evidence="1">
    <location>
        <begin position="609"/>
        <end position="713"/>
    </location>
</feature>
<proteinExistence type="predicted"/>
<feature type="compositionally biased region" description="Low complexity" evidence="1">
    <location>
        <begin position="672"/>
        <end position="684"/>
    </location>
</feature>
<protein>
    <submittedName>
        <fullName evidence="3">K1586 ligase</fullName>
    </submittedName>
</protein>
<feature type="domain" description="MROH2B-like HEAT-repeats" evidence="2">
    <location>
        <begin position="45"/>
        <end position="256"/>
    </location>
</feature>
<keyword evidence="4" id="KW-1185">Reference proteome</keyword>
<reference evidence="3" key="1">
    <citation type="journal article" date="2021" name="Cell">
        <title>Tracing the genetic footprints of vertebrate landing in non-teleost ray-finned fishes.</title>
        <authorList>
            <person name="Bi X."/>
            <person name="Wang K."/>
            <person name="Yang L."/>
            <person name="Pan H."/>
            <person name="Jiang H."/>
            <person name="Wei Q."/>
            <person name="Fang M."/>
            <person name="Yu H."/>
            <person name="Zhu C."/>
            <person name="Cai Y."/>
            <person name="He Y."/>
            <person name="Gan X."/>
            <person name="Zeng H."/>
            <person name="Yu D."/>
            <person name="Zhu Y."/>
            <person name="Jiang H."/>
            <person name="Qiu Q."/>
            <person name="Yang H."/>
            <person name="Zhang Y.E."/>
            <person name="Wang W."/>
            <person name="Zhu M."/>
            <person name="He S."/>
            <person name="Zhang G."/>
        </authorList>
    </citation>
    <scope>NUCLEOTIDE SEQUENCE</scope>
    <source>
        <strain evidence="3">Allg_001</strain>
    </source>
</reference>
<dbReference type="Proteomes" id="UP000736164">
    <property type="component" value="Unassembled WGS sequence"/>
</dbReference>
<sequence>MPMKILVRYTISWRHFPEALSSRAALTGLCVFSVCVKEALKEYVLMSFVASLHNPSNQVKYLESQVLIAMGQKGYLGLGGTVLALEYIVKNCALADDTTQAEQSVSSSTVRQSFEAVLACWCADDSVAEKVVLICSKCVDELEAGVACVLLCSCQMLWPYLLNFLTWRSYSNALLTLCQNLSVLHRRLREKSPSFLSDFDELDFLASPDIFMVRLLLGASQPHRGGRECLSLLQSLGPVIHPQLPSVWEPLIPPLARISQIPHSTTGQICKEICLREHSAAPESTHVEIYSMLPVGNVIRNHGISDSFNNLIIYMRCDGKGDVDNVFLDITELTDGTDTDSIYSCLRGSLSNLGFDDEFMKKYLISIATDGAAVHTGKSSGLTARLKHDFPKVQSIHCLAHRRELAVQDALKEVAGCNRFEFFIAKLYSLYHQSTKNARMLEKAAADLTVQILKTGQILNIRWVASSFNTVKAVWKDFPALAHHFALAGKLGALEGLALRTACAIMPTLRHRLKEEDHFPCLCPLLLTVCVISPHSTRFRRASTPSQEQTRRNSPSSVTSLLRPEQTLPECFAGTEAHRRCNPDSLSLKAKPLLRASLSECETDTLLREIPAPGSSRDPSRSGAAGLPSALLRSVTGGREPRLRSPTRLHRDQPQGDDRSSDTQPLTNNGCAPLAPSAERAAASRSRRRRRRRALGAATQPIRSRDQQGAGPE</sequence>
<feature type="non-terminal residue" evidence="3">
    <location>
        <position position="713"/>
    </location>
</feature>
<evidence type="ECO:0000313" key="3">
    <source>
        <dbReference type="EMBL" id="MBN3325329.1"/>
    </source>
</evidence>
<comment type="caution">
    <text evidence="3">The sequence shown here is derived from an EMBL/GenBank/DDBJ whole genome shotgun (WGS) entry which is preliminary data.</text>
</comment>
<dbReference type="AlphaFoldDB" id="A0A8J7P6U0"/>
<gene>
    <name evidence="3" type="ORF">GTO95_0007072</name>
</gene>
<evidence type="ECO:0000256" key="1">
    <source>
        <dbReference type="SAM" id="MobiDB-lite"/>
    </source>
</evidence>